<gene>
    <name evidence="2" type="ORF">DM01DRAFT_1368277</name>
</gene>
<evidence type="ECO:0000313" key="3">
    <source>
        <dbReference type="Proteomes" id="UP000242146"/>
    </source>
</evidence>
<dbReference type="Gene3D" id="3.10.129.10">
    <property type="entry name" value="Hotdog Thioesterase"/>
    <property type="match status" value="1"/>
</dbReference>
<reference evidence="2 3" key="1">
    <citation type="submission" date="2016-07" db="EMBL/GenBank/DDBJ databases">
        <title>Pervasive Adenine N6-methylation of Active Genes in Fungi.</title>
        <authorList>
            <consortium name="DOE Joint Genome Institute"/>
            <person name="Mondo S.J."/>
            <person name="Dannebaum R.O."/>
            <person name="Kuo R.C."/>
            <person name="Labutti K."/>
            <person name="Haridas S."/>
            <person name="Kuo A."/>
            <person name="Salamov A."/>
            <person name="Ahrendt S.R."/>
            <person name="Lipzen A."/>
            <person name="Sullivan W."/>
            <person name="Andreopoulos W.B."/>
            <person name="Clum A."/>
            <person name="Lindquist E."/>
            <person name="Daum C."/>
            <person name="Ramamoorthy G.K."/>
            <person name="Gryganskyi A."/>
            <person name="Culley D."/>
            <person name="Magnuson J.K."/>
            <person name="James T.Y."/>
            <person name="O'Malley M.A."/>
            <person name="Stajich J.E."/>
            <person name="Spatafora J.W."/>
            <person name="Visel A."/>
            <person name="Grigoriev I.V."/>
        </authorList>
    </citation>
    <scope>NUCLEOTIDE SEQUENCE [LARGE SCALE GENOMIC DNA]</scope>
    <source>
        <strain evidence="2 3">NRRL 3301</strain>
    </source>
</reference>
<dbReference type="PANTHER" id="PTHR47260:SF1">
    <property type="entry name" value="UPF0644 PROTEIN PB2B4.06"/>
    <property type="match status" value="1"/>
</dbReference>
<feature type="domain" description="Thioesterase" evidence="1">
    <location>
        <begin position="96"/>
        <end position="169"/>
    </location>
</feature>
<sequence length="190" mass="21224">MINTQVSQRHQGEHTQCALEERENLDIVKKARSNPDLYEFDPYARIQGRAKLNNLTVTSLRGKGKLVVSPAVFYNKDQTEVTVVTHLGKQLCGHDGIVHGGMLATLLDEVLAFVAMPSLPNKVGFTANLNIDYRRPVTSHQWVVLKGQLDKVEGRKAFVRAWIEDLEGTTKFVEATSLYVSPKSPLARLL</sequence>
<dbReference type="Proteomes" id="UP000242146">
    <property type="component" value="Unassembled WGS sequence"/>
</dbReference>
<dbReference type="InterPro" id="IPR052061">
    <property type="entry name" value="PTE-AB_protein"/>
</dbReference>
<keyword evidence="2" id="KW-0413">Isomerase</keyword>
<protein>
    <submittedName>
        <fullName evidence="2">Thioesterase/thiol ester dehydrase-isomerase</fullName>
    </submittedName>
</protein>
<keyword evidence="3" id="KW-1185">Reference proteome</keyword>
<dbReference type="SUPFAM" id="SSF54637">
    <property type="entry name" value="Thioesterase/thiol ester dehydrase-isomerase"/>
    <property type="match status" value="1"/>
</dbReference>
<dbReference type="PANTHER" id="PTHR47260">
    <property type="entry name" value="UPF0644 PROTEIN PB2B4.06"/>
    <property type="match status" value="1"/>
</dbReference>
<organism evidence="2 3">
    <name type="scientific">Hesseltinella vesiculosa</name>
    <dbReference type="NCBI Taxonomy" id="101127"/>
    <lineage>
        <taxon>Eukaryota</taxon>
        <taxon>Fungi</taxon>
        <taxon>Fungi incertae sedis</taxon>
        <taxon>Mucoromycota</taxon>
        <taxon>Mucoromycotina</taxon>
        <taxon>Mucoromycetes</taxon>
        <taxon>Mucorales</taxon>
        <taxon>Cunninghamellaceae</taxon>
        <taxon>Hesseltinella</taxon>
    </lineage>
</organism>
<name>A0A1X2G8C8_9FUNG</name>
<dbReference type="InterPro" id="IPR029069">
    <property type="entry name" value="HotDog_dom_sf"/>
</dbReference>
<dbReference type="STRING" id="101127.A0A1X2G8C8"/>
<dbReference type="CDD" id="cd03443">
    <property type="entry name" value="PaaI_thioesterase"/>
    <property type="match status" value="1"/>
</dbReference>
<comment type="caution">
    <text evidence="2">The sequence shown here is derived from an EMBL/GenBank/DDBJ whole genome shotgun (WGS) entry which is preliminary data.</text>
</comment>
<proteinExistence type="predicted"/>
<evidence type="ECO:0000259" key="1">
    <source>
        <dbReference type="Pfam" id="PF03061"/>
    </source>
</evidence>
<evidence type="ECO:0000313" key="2">
    <source>
        <dbReference type="EMBL" id="ORX47679.1"/>
    </source>
</evidence>
<dbReference type="AlphaFoldDB" id="A0A1X2G8C8"/>
<accession>A0A1X2G8C8</accession>
<dbReference type="Pfam" id="PF03061">
    <property type="entry name" value="4HBT"/>
    <property type="match status" value="1"/>
</dbReference>
<dbReference type="InterPro" id="IPR006683">
    <property type="entry name" value="Thioestr_dom"/>
</dbReference>
<dbReference type="OrthoDB" id="506431at2759"/>
<dbReference type="EMBL" id="MCGT01000032">
    <property type="protein sequence ID" value="ORX47679.1"/>
    <property type="molecule type" value="Genomic_DNA"/>
</dbReference>
<dbReference type="GO" id="GO:0016853">
    <property type="term" value="F:isomerase activity"/>
    <property type="evidence" value="ECO:0007669"/>
    <property type="project" value="UniProtKB-KW"/>
</dbReference>